<proteinExistence type="predicted"/>
<reference evidence="1" key="1">
    <citation type="submission" date="2018-05" db="EMBL/GenBank/DDBJ databases">
        <authorList>
            <person name="Lanie J.A."/>
            <person name="Ng W.-L."/>
            <person name="Kazmierczak K.M."/>
            <person name="Andrzejewski T.M."/>
            <person name="Davidsen T.M."/>
            <person name="Wayne K.J."/>
            <person name="Tettelin H."/>
            <person name="Glass J.I."/>
            <person name="Rusch D."/>
            <person name="Podicherti R."/>
            <person name="Tsui H.-C.T."/>
            <person name="Winkler M.E."/>
        </authorList>
    </citation>
    <scope>NUCLEOTIDE SEQUENCE</scope>
</reference>
<dbReference type="EMBL" id="UINC01206640">
    <property type="protein sequence ID" value="SVE28358.1"/>
    <property type="molecule type" value="Genomic_DNA"/>
</dbReference>
<sequence length="44" mass="4848">MGVSAVSYVMSQAEAQIYRDWTVPASVAFFRDPPKQRVMVASVA</sequence>
<organism evidence="1">
    <name type="scientific">marine metagenome</name>
    <dbReference type="NCBI Taxonomy" id="408172"/>
    <lineage>
        <taxon>unclassified sequences</taxon>
        <taxon>metagenomes</taxon>
        <taxon>ecological metagenomes</taxon>
    </lineage>
</organism>
<dbReference type="AlphaFoldDB" id="A0A383C9U1"/>
<name>A0A383C9U1_9ZZZZ</name>
<protein>
    <submittedName>
        <fullName evidence="1">Uncharacterized protein</fullName>
    </submittedName>
</protein>
<gene>
    <name evidence="1" type="ORF">METZ01_LOCUS481212</name>
</gene>
<accession>A0A383C9U1</accession>
<evidence type="ECO:0000313" key="1">
    <source>
        <dbReference type="EMBL" id="SVE28358.1"/>
    </source>
</evidence>